<dbReference type="SUPFAM" id="SSF53067">
    <property type="entry name" value="Actin-like ATPase domain"/>
    <property type="match status" value="2"/>
</dbReference>
<feature type="binding site" evidence="11">
    <location>
        <position position="244"/>
    </location>
    <ligand>
        <name>glycerol</name>
        <dbReference type="ChEBI" id="CHEBI:17754"/>
    </ligand>
</feature>
<evidence type="ECO:0000259" key="13">
    <source>
        <dbReference type="Pfam" id="PF00370"/>
    </source>
</evidence>
<comment type="caution">
    <text evidence="15">The sequence shown here is derived from an EMBL/GenBank/DDBJ whole genome shotgun (WGS) entry which is preliminary data.</text>
</comment>
<organism evidence="15 16">
    <name type="scientific">Thomasclavelia spiroformis</name>
    <dbReference type="NCBI Taxonomy" id="29348"/>
    <lineage>
        <taxon>Bacteria</taxon>
        <taxon>Bacillati</taxon>
        <taxon>Bacillota</taxon>
        <taxon>Erysipelotrichia</taxon>
        <taxon>Erysipelotrichales</taxon>
        <taxon>Coprobacillaceae</taxon>
        <taxon>Thomasclavelia</taxon>
    </lineage>
</organism>
<dbReference type="HAMAP" id="MF_00186">
    <property type="entry name" value="Glycerol_kin"/>
    <property type="match status" value="1"/>
</dbReference>
<evidence type="ECO:0000256" key="4">
    <source>
        <dbReference type="ARBA" id="ARBA00022741"/>
    </source>
</evidence>
<dbReference type="GO" id="GO:0004370">
    <property type="term" value="F:glycerol kinase activity"/>
    <property type="evidence" value="ECO:0007669"/>
    <property type="project" value="UniProtKB-UniRule"/>
</dbReference>
<dbReference type="EMBL" id="QSVF01000001">
    <property type="protein sequence ID" value="RGO14119.1"/>
    <property type="molecule type" value="Genomic_DNA"/>
</dbReference>
<keyword evidence="7 11" id="KW-0067">ATP-binding</keyword>
<evidence type="ECO:0000256" key="10">
    <source>
        <dbReference type="ARBA" id="ARBA00063665"/>
    </source>
</evidence>
<keyword evidence="6 11" id="KW-0319">Glycerol metabolism</keyword>
<feature type="binding site" evidence="11">
    <location>
        <position position="16"/>
    </location>
    <ligand>
        <name>ADP</name>
        <dbReference type="ChEBI" id="CHEBI:456216"/>
    </ligand>
</feature>
<keyword evidence="3 11" id="KW-0808">Transferase</keyword>
<evidence type="ECO:0000256" key="1">
    <source>
        <dbReference type="ARBA" id="ARBA00005190"/>
    </source>
</evidence>
<evidence type="ECO:0000256" key="12">
    <source>
        <dbReference type="RuleBase" id="RU003733"/>
    </source>
</evidence>
<dbReference type="InterPro" id="IPR018483">
    <property type="entry name" value="Carb_kinase_FGGY_CS"/>
</dbReference>
<feature type="binding site" evidence="11">
    <location>
        <position position="14"/>
    </location>
    <ligand>
        <name>ATP</name>
        <dbReference type="ChEBI" id="CHEBI:30616"/>
    </ligand>
</feature>
<feature type="domain" description="Carbohydrate kinase FGGY N-terminal" evidence="13">
    <location>
        <begin position="4"/>
        <end position="250"/>
    </location>
</feature>
<dbReference type="Pfam" id="PF00370">
    <property type="entry name" value="FGGY_N"/>
    <property type="match status" value="1"/>
</dbReference>
<name>A0A3E5FT86_9FIRM</name>
<sequence>MSKYIISLDQGTTSSRCIIFDYYGKVVAKAQKEITQIYPKPSWVEHDPMEIWETQLEMVNEAIKASNAKMDEFVAIGITNQRETTIVWNKETGKPIYNAIVWQCRRTAKMIDKLNEDGLKQKVIETTGLIPDAYFSASKIAWILENVEGARELSEEGKLLFGTIDSWLIYNLTGGKIHVTDYTNASRTMLFDIKNICWDEELLSYFKIPKNMLPEVKTSSCIYGYGDEKLFNKKIPICGIAGDQQAALFGQCCFEAGEVKNTYGTGCFLLMHTGDKIYASTKGLLTTIVASDDNKINYALEGSVFVAGAAMQWLRDEMKLLKNTAESMDYALKVKDNGGVYFVPAFTGLACPYWDPYAKGTVVGITRGTSKAHFIRAALESIAFQSNDVIQTMIEETKIDLKCLKVDGGASANDFLMQFQSDISNCTVHRPEMIETTALGAAYLAGLAVGFWKSKEEIKNNWLLNKEFKPVIDNTQRNQLLTNWHKAIRLALLWKDI</sequence>
<dbReference type="GO" id="GO:0005829">
    <property type="term" value="C:cytosol"/>
    <property type="evidence" value="ECO:0007669"/>
    <property type="project" value="UniProtKB-ARBA"/>
</dbReference>
<dbReference type="EC" id="2.7.1.30" evidence="11"/>
<comment type="activity regulation">
    <text evidence="11">Activated by phosphorylation and inhibited by fructose 1,6-bisphosphate (FBP).</text>
</comment>
<comment type="pathway">
    <text evidence="1 11">Polyol metabolism; glycerol degradation via glycerol kinase pathway; sn-glycerol 3-phosphate from glycerol: step 1/1.</text>
</comment>
<proteinExistence type="inferred from homology"/>
<evidence type="ECO:0000256" key="8">
    <source>
        <dbReference type="ARBA" id="ARBA00052101"/>
    </source>
</evidence>
<keyword evidence="4 11" id="KW-0547">Nucleotide-binding</keyword>
<dbReference type="InterPro" id="IPR043129">
    <property type="entry name" value="ATPase_NBD"/>
</dbReference>
<dbReference type="Gene3D" id="3.30.420.40">
    <property type="match status" value="2"/>
</dbReference>
<evidence type="ECO:0000256" key="11">
    <source>
        <dbReference type="HAMAP-Rule" id="MF_00186"/>
    </source>
</evidence>
<keyword evidence="5 11" id="KW-0418">Kinase</keyword>
<feature type="binding site" evidence="11">
    <location>
        <position position="82"/>
    </location>
    <ligand>
        <name>sn-glycerol 3-phosphate</name>
        <dbReference type="ChEBI" id="CHEBI:57597"/>
    </ligand>
</feature>
<comment type="catalytic activity">
    <reaction evidence="8 11">
        <text>glycerol + ATP = sn-glycerol 3-phosphate + ADP + H(+)</text>
        <dbReference type="Rhea" id="RHEA:21644"/>
        <dbReference type="ChEBI" id="CHEBI:15378"/>
        <dbReference type="ChEBI" id="CHEBI:17754"/>
        <dbReference type="ChEBI" id="CHEBI:30616"/>
        <dbReference type="ChEBI" id="CHEBI:57597"/>
        <dbReference type="ChEBI" id="CHEBI:456216"/>
        <dbReference type="EC" id="2.7.1.30"/>
    </reaction>
</comment>
<dbReference type="UniPathway" id="UPA00618">
    <property type="reaction ID" value="UER00672"/>
</dbReference>
<feature type="binding site" evidence="11">
    <location>
        <position position="12"/>
    </location>
    <ligand>
        <name>ATP</name>
        <dbReference type="ChEBI" id="CHEBI:30616"/>
    </ligand>
</feature>
<dbReference type="AlphaFoldDB" id="A0A3E5FT86"/>
<dbReference type="PANTHER" id="PTHR10196">
    <property type="entry name" value="SUGAR KINASE"/>
    <property type="match status" value="1"/>
</dbReference>
<evidence type="ECO:0000256" key="5">
    <source>
        <dbReference type="ARBA" id="ARBA00022777"/>
    </source>
</evidence>
<feature type="binding site" evidence="11">
    <location>
        <position position="12"/>
    </location>
    <ligand>
        <name>sn-glycerol 3-phosphate</name>
        <dbReference type="ChEBI" id="CHEBI:57597"/>
    </ligand>
</feature>
<feature type="binding site" evidence="11">
    <location>
        <position position="82"/>
    </location>
    <ligand>
        <name>glycerol</name>
        <dbReference type="ChEBI" id="CHEBI:17754"/>
    </ligand>
</feature>
<dbReference type="PIRSF" id="PIRSF000538">
    <property type="entry name" value="GlpK"/>
    <property type="match status" value="1"/>
</dbReference>
<evidence type="ECO:0000256" key="9">
    <source>
        <dbReference type="ARBA" id="ARBA00054633"/>
    </source>
</evidence>
<dbReference type="GO" id="GO:0006072">
    <property type="term" value="P:glycerol-3-phosphate metabolic process"/>
    <property type="evidence" value="ECO:0007669"/>
    <property type="project" value="InterPro"/>
</dbReference>
<feature type="binding site" evidence="11">
    <location>
        <position position="83"/>
    </location>
    <ligand>
        <name>glycerol</name>
        <dbReference type="ChEBI" id="CHEBI:17754"/>
    </ligand>
</feature>
<dbReference type="RefSeq" id="WP_117604405.1">
    <property type="nucleotide sequence ID" value="NZ_JBKTYH010000014.1"/>
</dbReference>
<feature type="binding site" evidence="11">
    <location>
        <position position="409"/>
    </location>
    <ligand>
        <name>ATP</name>
        <dbReference type="ChEBI" id="CHEBI:30616"/>
    </ligand>
</feature>
<dbReference type="InterPro" id="IPR018484">
    <property type="entry name" value="FGGY_N"/>
</dbReference>
<feature type="binding site" evidence="11">
    <location>
        <position position="12"/>
    </location>
    <ligand>
        <name>ADP</name>
        <dbReference type="ChEBI" id="CHEBI:456216"/>
    </ligand>
</feature>
<comment type="subunit">
    <text evidence="10 11">Homotetramer and homodimer (in equilibrium).</text>
</comment>
<feature type="binding site" evidence="11">
    <location>
        <position position="413"/>
    </location>
    <ligand>
        <name>ADP</name>
        <dbReference type="ChEBI" id="CHEBI:456216"/>
    </ligand>
</feature>
<dbReference type="InterPro" id="IPR018485">
    <property type="entry name" value="FGGY_C"/>
</dbReference>
<evidence type="ECO:0000256" key="7">
    <source>
        <dbReference type="ARBA" id="ARBA00022840"/>
    </source>
</evidence>
<dbReference type="Pfam" id="PF02782">
    <property type="entry name" value="FGGY_C"/>
    <property type="match status" value="1"/>
</dbReference>
<dbReference type="FunFam" id="3.30.420.40:FF:000007">
    <property type="entry name" value="Glycerol kinase"/>
    <property type="match status" value="1"/>
</dbReference>
<dbReference type="GO" id="GO:0019563">
    <property type="term" value="P:glycerol catabolic process"/>
    <property type="evidence" value="ECO:0007669"/>
    <property type="project" value="UniProtKB-UniRule"/>
</dbReference>
<dbReference type="PROSITE" id="PS00445">
    <property type="entry name" value="FGGY_KINASES_2"/>
    <property type="match status" value="1"/>
</dbReference>
<evidence type="ECO:0000256" key="3">
    <source>
        <dbReference type="ARBA" id="ARBA00022679"/>
    </source>
</evidence>
<protein>
    <recommendedName>
        <fullName evidence="11">Glycerol kinase</fullName>
        <ecNumber evidence="11">2.7.1.30</ecNumber>
    </recommendedName>
    <alternativeName>
        <fullName evidence="11">ATP:glycerol 3-phosphotransferase</fullName>
    </alternativeName>
    <alternativeName>
        <fullName evidence="11">Glycerokinase</fullName>
        <shortName evidence="11">GK</shortName>
    </alternativeName>
</protein>
<evidence type="ECO:0000259" key="14">
    <source>
        <dbReference type="Pfam" id="PF02782"/>
    </source>
</evidence>
<dbReference type="InterPro" id="IPR005999">
    <property type="entry name" value="Glycerol_kin"/>
</dbReference>
<feature type="binding site" evidence="11">
    <location>
        <position position="13"/>
    </location>
    <ligand>
        <name>ATP</name>
        <dbReference type="ChEBI" id="CHEBI:30616"/>
    </ligand>
</feature>
<dbReference type="CDD" id="cd07786">
    <property type="entry name" value="FGGY_EcGK_like"/>
    <property type="match status" value="1"/>
</dbReference>
<feature type="binding site" evidence="11">
    <location>
        <position position="308"/>
    </location>
    <ligand>
        <name>ADP</name>
        <dbReference type="ChEBI" id="CHEBI:456216"/>
    </ligand>
</feature>
<comment type="similarity">
    <text evidence="2 11 12">Belongs to the FGGY kinase family.</text>
</comment>
<feature type="binding site" evidence="11">
    <location>
        <position position="243"/>
    </location>
    <ligand>
        <name>sn-glycerol 3-phosphate</name>
        <dbReference type="ChEBI" id="CHEBI:57597"/>
    </ligand>
</feature>
<dbReference type="NCBIfam" id="NF000756">
    <property type="entry name" value="PRK00047.1"/>
    <property type="match status" value="1"/>
</dbReference>
<feature type="binding site" evidence="11">
    <location>
        <position position="134"/>
    </location>
    <ligand>
        <name>glycerol</name>
        <dbReference type="ChEBI" id="CHEBI:17754"/>
    </ligand>
</feature>
<dbReference type="Proteomes" id="UP000261087">
    <property type="component" value="Unassembled WGS sequence"/>
</dbReference>
<feature type="binding site" evidence="11">
    <location>
        <position position="265"/>
    </location>
    <ligand>
        <name>ATP</name>
        <dbReference type="ChEBI" id="CHEBI:30616"/>
    </ligand>
</feature>
<feature type="domain" description="Carbohydrate kinase FGGY C-terminal" evidence="14">
    <location>
        <begin position="260"/>
        <end position="448"/>
    </location>
</feature>
<feature type="binding site" evidence="11">
    <location>
        <position position="243"/>
    </location>
    <ligand>
        <name>glycerol</name>
        <dbReference type="ChEBI" id="CHEBI:17754"/>
    </ligand>
</feature>
<dbReference type="FunFam" id="3.30.420.40:FF:000008">
    <property type="entry name" value="Glycerol kinase"/>
    <property type="match status" value="1"/>
</dbReference>
<feature type="binding site" evidence="11">
    <location>
        <position position="409"/>
    </location>
    <ligand>
        <name>ADP</name>
        <dbReference type="ChEBI" id="CHEBI:456216"/>
    </ligand>
</feature>
<feature type="binding site" evidence="11">
    <location>
        <position position="265"/>
    </location>
    <ligand>
        <name>ADP</name>
        <dbReference type="ChEBI" id="CHEBI:456216"/>
    </ligand>
</feature>
<dbReference type="InterPro" id="IPR000577">
    <property type="entry name" value="Carb_kinase_FGGY"/>
</dbReference>
<accession>A0A3E5FT86</accession>
<dbReference type="PROSITE" id="PS00933">
    <property type="entry name" value="FGGY_KINASES_1"/>
    <property type="match status" value="1"/>
</dbReference>
<feature type="binding site" evidence="11">
    <location>
        <position position="134"/>
    </location>
    <ligand>
        <name>sn-glycerol 3-phosphate</name>
        <dbReference type="ChEBI" id="CHEBI:57597"/>
    </ligand>
</feature>
<evidence type="ECO:0000256" key="6">
    <source>
        <dbReference type="ARBA" id="ARBA00022798"/>
    </source>
</evidence>
<feature type="binding site" evidence="11">
    <location>
        <position position="83"/>
    </location>
    <ligand>
        <name>sn-glycerol 3-phosphate</name>
        <dbReference type="ChEBI" id="CHEBI:57597"/>
    </ligand>
</feature>
<comment type="function">
    <text evidence="9 11">Key enzyme in the regulation of glycerol uptake and metabolism. Catalyzes the phosphorylation of glycerol to yield sn-glycerol 3-phosphate.</text>
</comment>
<evidence type="ECO:0000313" key="16">
    <source>
        <dbReference type="Proteomes" id="UP000261087"/>
    </source>
</evidence>
<feature type="binding site" evidence="11">
    <location>
        <position position="308"/>
    </location>
    <ligand>
        <name>ATP</name>
        <dbReference type="ChEBI" id="CHEBI:30616"/>
    </ligand>
</feature>
<dbReference type="NCBIfam" id="TIGR01311">
    <property type="entry name" value="glycerol_kin"/>
    <property type="match status" value="1"/>
</dbReference>
<feature type="binding site" evidence="11">
    <location>
        <position position="312"/>
    </location>
    <ligand>
        <name>ATP</name>
        <dbReference type="ChEBI" id="CHEBI:30616"/>
    </ligand>
</feature>
<dbReference type="GO" id="GO:0005524">
    <property type="term" value="F:ATP binding"/>
    <property type="evidence" value="ECO:0007669"/>
    <property type="project" value="UniProtKB-UniRule"/>
</dbReference>
<reference evidence="15 16" key="1">
    <citation type="submission" date="2018-08" db="EMBL/GenBank/DDBJ databases">
        <title>A genome reference for cultivated species of the human gut microbiota.</title>
        <authorList>
            <person name="Zou Y."/>
            <person name="Xue W."/>
            <person name="Luo G."/>
        </authorList>
    </citation>
    <scope>NUCLEOTIDE SEQUENCE [LARGE SCALE GENOMIC DNA]</scope>
    <source>
        <strain evidence="15 16">OM02-6</strain>
    </source>
</reference>
<evidence type="ECO:0000313" key="15">
    <source>
        <dbReference type="EMBL" id="RGO14119.1"/>
    </source>
</evidence>
<dbReference type="PANTHER" id="PTHR10196:SF69">
    <property type="entry name" value="GLYCEROL KINASE"/>
    <property type="match status" value="1"/>
</dbReference>
<evidence type="ECO:0000256" key="2">
    <source>
        <dbReference type="ARBA" id="ARBA00009156"/>
    </source>
</evidence>
<gene>
    <name evidence="11 15" type="primary">glpK</name>
    <name evidence="15" type="ORF">DXB31_00570</name>
</gene>